<proteinExistence type="predicted"/>
<dbReference type="EMBL" id="JAGQHS010000064">
    <property type="protein sequence ID" value="MCA9756719.1"/>
    <property type="molecule type" value="Genomic_DNA"/>
</dbReference>
<evidence type="ECO:0000313" key="1">
    <source>
        <dbReference type="EMBL" id="MCA9756719.1"/>
    </source>
</evidence>
<reference evidence="1" key="1">
    <citation type="submission" date="2020-04" db="EMBL/GenBank/DDBJ databases">
        <authorList>
            <person name="Zhang T."/>
        </authorList>
    </citation>
    <scope>NUCLEOTIDE SEQUENCE</scope>
    <source>
        <strain evidence="1">HKST-UBA02</strain>
    </source>
</reference>
<dbReference type="Proteomes" id="UP000739538">
    <property type="component" value="Unassembled WGS sequence"/>
</dbReference>
<sequence length="186" mass="20763">MSDSEQAVTESWVGEDPRAQRFLGTLTTMAENFDRAWAEFANGPRSDRRVQLGDGRGRQFLRIPGGFRLWLDGSLSLGPLRVLPDFVGTARSDTDEGPWKAFSRHWLILDQRTVAAVDVDTDGNATVVLWDRDLATQSTIQVRTRSGEERVLEFEPIEATEYAIAELGRDVVEVVLRPRTGGSEEA</sequence>
<protein>
    <submittedName>
        <fullName evidence="1">Uncharacterized protein</fullName>
    </submittedName>
</protein>
<comment type="caution">
    <text evidence="1">The sequence shown here is derived from an EMBL/GenBank/DDBJ whole genome shotgun (WGS) entry which is preliminary data.</text>
</comment>
<name>A0A956NGZ8_UNCEI</name>
<dbReference type="AlphaFoldDB" id="A0A956NGZ8"/>
<reference evidence="1" key="2">
    <citation type="journal article" date="2021" name="Microbiome">
        <title>Successional dynamics and alternative stable states in a saline activated sludge microbial community over 9 years.</title>
        <authorList>
            <person name="Wang Y."/>
            <person name="Ye J."/>
            <person name="Ju F."/>
            <person name="Liu L."/>
            <person name="Boyd J.A."/>
            <person name="Deng Y."/>
            <person name="Parks D.H."/>
            <person name="Jiang X."/>
            <person name="Yin X."/>
            <person name="Woodcroft B.J."/>
            <person name="Tyson G.W."/>
            <person name="Hugenholtz P."/>
            <person name="Polz M.F."/>
            <person name="Zhang T."/>
        </authorList>
    </citation>
    <scope>NUCLEOTIDE SEQUENCE</scope>
    <source>
        <strain evidence="1">HKST-UBA02</strain>
    </source>
</reference>
<organism evidence="1 2">
    <name type="scientific">Eiseniibacteriota bacterium</name>
    <dbReference type="NCBI Taxonomy" id="2212470"/>
    <lineage>
        <taxon>Bacteria</taxon>
        <taxon>Candidatus Eiseniibacteriota</taxon>
    </lineage>
</organism>
<gene>
    <name evidence="1" type="ORF">KDA27_13020</name>
</gene>
<evidence type="ECO:0000313" key="2">
    <source>
        <dbReference type="Proteomes" id="UP000739538"/>
    </source>
</evidence>
<accession>A0A956NGZ8</accession>